<dbReference type="EMBL" id="ACPB03014382">
    <property type="status" value="NOT_ANNOTATED_CDS"/>
    <property type="molecule type" value="Genomic_DNA"/>
</dbReference>
<dbReference type="EMBL" id="ACPB03014383">
    <property type="status" value="NOT_ANNOTATED_CDS"/>
    <property type="molecule type" value="Genomic_DNA"/>
</dbReference>
<dbReference type="EMBL" id="ACPB03014384">
    <property type="status" value="NOT_ANNOTATED_CDS"/>
    <property type="molecule type" value="Genomic_DNA"/>
</dbReference>
<dbReference type="Proteomes" id="UP000015103">
    <property type="component" value="Unassembled WGS sequence"/>
</dbReference>
<dbReference type="InParanoid" id="T1HRL1"/>
<sequence>MRCKKVSGSKTGNNEEGSRPRLRWLDVNANDAKNFLDICYGEQQPLITKVVEPRTRYIDKRNKILTLLLLVRQAVQTNLRFGGPNITLPQLKHTTYLLKSLLAQPRGGTDIAIIAAPSHLKPRTLSVPFKALDKSRIYLDLNIFLKYRPTENKYLDKYIELLEEDYNIPVQPQKLPKWISPSWVHGSKSSRRRFKMPQIYTEQITANGSRPIYISFIDNYRISNFN</sequence>
<keyword evidence="2" id="KW-1185">Reference proteome</keyword>
<reference evidence="1" key="1">
    <citation type="submission" date="2015-05" db="UniProtKB">
        <authorList>
            <consortium name="EnsemblMetazoa"/>
        </authorList>
    </citation>
    <scope>IDENTIFICATION</scope>
</reference>
<dbReference type="AlphaFoldDB" id="T1HRL1"/>
<evidence type="ECO:0000313" key="1">
    <source>
        <dbReference type="EnsemblMetazoa" id="RPRC006681-PA"/>
    </source>
</evidence>
<dbReference type="EnsemblMetazoa" id="RPRC006681-RA">
    <property type="protein sequence ID" value="RPRC006681-PA"/>
    <property type="gene ID" value="RPRC006681"/>
</dbReference>
<name>T1HRL1_RHOPR</name>
<accession>T1HRL1</accession>
<evidence type="ECO:0000313" key="2">
    <source>
        <dbReference type="Proteomes" id="UP000015103"/>
    </source>
</evidence>
<dbReference type="VEuPathDB" id="VectorBase:RPRC006681"/>
<dbReference type="HOGENOM" id="CLU_1226160_0_0_1"/>
<protein>
    <submittedName>
        <fullName evidence="1">Uncharacterized protein</fullName>
    </submittedName>
</protein>
<organism evidence="1 2">
    <name type="scientific">Rhodnius prolixus</name>
    <name type="common">Triatomid bug</name>
    <dbReference type="NCBI Taxonomy" id="13249"/>
    <lineage>
        <taxon>Eukaryota</taxon>
        <taxon>Metazoa</taxon>
        <taxon>Ecdysozoa</taxon>
        <taxon>Arthropoda</taxon>
        <taxon>Hexapoda</taxon>
        <taxon>Insecta</taxon>
        <taxon>Pterygota</taxon>
        <taxon>Neoptera</taxon>
        <taxon>Paraneoptera</taxon>
        <taxon>Hemiptera</taxon>
        <taxon>Heteroptera</taxon>
        <taxon>Panheteroptera</taxon>
        <taxon>Cimicomorpha</taxon>
        <taxon>Reduviidae</taxon>
        <taxon>Triatominae</taxon>
        <taxon>Rhodnius</taxon>
    </lineage>
</organism>
<proteinExistence type="predicted"/>